<sequence length="119" mass="13304">MGPTKAVVKDCGIYDAKTGDLIKDGFPTPESIQDYAAHHYLVLPVVNKDCQPWLLDGQPIFCLRGTRYENIKDEVLHLARCPDCGGMGIRDDEPVVESDCIRCVSCGHEFDTRLEMMES</sequence>
<dbReference type="RefSeq" id="WP_312745638.1">
    <property type="nucleotide sequence ID" value="NZ_CP116968.1"/>
</dbReference>
<dbReference type="KEGG" id="nneo:PQG83_00815"/>
<name>A0AA96GJ20_9BACT</name>
<organism evidence="1 2">
    <name type="scientific">Candidatus Nitrospira neomarina</name>
    <dbReference type="NCBI Taxonomy" id="3020899"/>
    <lineage>
        <taxon>Bacteria</taxon>
        <taxon>Pseudomonadati</taxon>
        <taxon>Nitrospirota</taxon>
        <taxon>Nitrospiria</taxon>
        <taxon>Nitrospirales</taxon>
        <taxon>Nitrospiraceae</taxon>
        <taxon>Nitrospira</taxon>
    </lineage>
</organism>
<dbReference type="EMBL" id="CP116968">
    <property type="protein sequence ID" value="WNM62318.1"/>
    <property type="molecule type" value="Genomic_DNA"/>
</dbReference>
<evidence type="ECO:0000313" key="1">
    <source>
        <dbReference type="EMBL" id="WNM62318.1"/>
    </source>
</evidence>
<keyword evidence="2" id="KW-1185">Reference proteome</keyword>
<dbReference type="Proteomes" id="UP001302494">
    <property type="component" value="Chromosome"/>
</dbReference>
<protein>
    <submittedName>
        <fullName evidence="1">Uncharacterized protein</fullName>
    </submittedName>
</protein>
<gene>
    <name evidence="1" type="ORF">PQG83_00815</name>
</gene>
<reference evidence="1 2" key="1">
    <citation type="submission" date="2023-01" db="EMBL/GenBank/DDBJ databases">
        <title>Cultivation and genomic characterization of new, ubiquitous marine nitrite-oxidizing bacteria from the Nitrospirales.</title>
        <authorList>
            <person name="Mueller A.J."/>
            <person name="Daebeler A."/>
            <person name="Herbold C.W."/>
            <person name="Kirkegaard R.H."/>
            <person name="Daims H."/>
        </authorList>
    </citation>
    <scope>NUCLEOTIDE SEQUENCE [LARGE SCALE GENOMIC DNA]</scope>
    <source>
        <strain evidence="1 2">DK</strain>
    </source>
</reference>
<evidence type="ECO:0000313" key="2">
    <source>
        <dbReference type="Proteomes" id="UP001302494"/>
    </source>
</evidence>
<proteinExistence type="predicted"/>
<accession>A0AA96GJ20</accession>
<dbReference type="AlphaFoldDB" id="A0AA96GJ20"/>